<feature type="domain" description="Ig-like" evidence="4">
    <location>
        <begin position="399"/>
        <end position="520"/>
    </location>
</feature>
<evidence type="ECO:0000259" key="4">
    <source>
        <dbReference type="PROSITE" id="PS50835"/>
    </source>
</evidence>
<dbReference type="Proteomes" id="UP000008909">
    <property type="component" value="Unassembled WGS sequence"/>
</dbReference>
<dbReference type="Gene3D" id="2.60.40.10">
    <property type="entry name" value="Immunoglobulins"/>
    <property type="match status" value="4"/>
</dbReference>
<dbReference type="GO" id="GO:0005886">
    <property type="term" value="C:plasma membrane"/>
    <property type="evidence" value="ECO:0007669"/>
    <property type="project" value="TreeGrafter"/>
</dbReference>
<accession>G7Y782</accession>
<dbReference type="GO" id="GO:0043025">
    <property type="term" value="C:neuronal cell body"/>
    <property type="evidence" value="ECO:0007669"/>
    <property type="project" value="TreeGrafter"/>
</dbReference>
<reference key="2">
    <citation type="submission" date="2011-10" db="EMBL/GenBank/DDBJ databases">
        <title>The genome and transcriptome sequence of Clonorchis sinensis provide insights into the carcinogenic liver fluke.</title>
        <authorList>
            <person name="Wang X."/>
            <person name="Huang Y."/>
            <person name="Chen W."/>
            <person name="Liu H."/>
            <person name="Guo L."/>
            <person name="Chen Y."/>
            <person name="Luo F."/>
            <person name="Zhou W."/>
            <person name="Sun J."/>
            <person name="Mao Q."/>
            <person name="Liang P."/>
            <person name="Zhou C."/>
            <person name="Tian Y."/>
            <person name="Men J."/>
            <person name="Lv X."/>
            <person name="Huang L."/>
            <person name="Zhou J."/>
            <person name="Hu Y."/>
            <person name="Li R."/>
            <person name="Zhang F."/>
            <person name="Lei H."/>
            <person name="Li X."/>
            <person name="Hu X."/>
            <person name="Liang C."/>
            <person name="Xu J."/>
            <person name="Wu Z."/>
            <person name="Yu X."/>
        </authorList>
    </citation>
    <scope>NUCLEOTIDE SEQUENCE</scope>
    <source>
        <strain>Henan</strain>
    </source>
</reference>
<dbReference type="SUPFAM" id="SSF48726">
    <property type="entry name" value="Immunoglobulin"/>
    <property type="match status" value="3"/>
</dbReference>
<evidence type="ECO:0000256" key="2">
    <source>
        <dbReference type="ARBA" id="ARBA00023157"/>
    </source>
</evidence>
<dbReference type="InterPro" id="IPR003961">
    <property type="entry name" value="FN3_dom"/>
</dbReference>
<dbReference type="InterPro" id="IPR007110">
    <property type="entry name" value="Ig-like_dom"/>
</dbReference>
<evidence type="ECO:0000259" key="5">
    <source>
        <dbReference type="PROSITE" id="PS50853"/>
    </source>
</evidence>
<dbReference type="Pfam" id="PF00041">
    <property type="entry name" value="fn3"/>
    <property type="match status" value="1"/>
</dbReference>
<dbReference type="SUPFAM" id="SSF49265">
    <property type="entry name" value="Fibronectin type III"/>
    <property type="match status" value="1"/>
</dbReference>
<keyword evidence="3" id="KW-0472">Membrane</keyword>
<keyword evidence="1" id="KW-0732">Signal</keyword>
<dbReference type="CDD" id="cd00096">
    <property type="entry name" value="Ig"/>
    <property type="match status" value="2"/>
</dbReference>
<dbReference type="EMBL" id="DF142911">
    <property type="protein sequence ID" value="GAA48817.1"/>
    <property type="molecule type" value="Genomic_DNA"/>
</dbReference>
<keyword evidence="3" id="KW-0812">Transmembrane</keyword>
<dbReference type="PROSITE" id="PS50835">
    <property type="entry name" value="IG_LIKE"/>
    <property type="match status" value="3"/>
</dbReference>
<keyword evidence="3" id="KW-1133">Transmembrane helix</keyword>
<organism evidence="6 7">
    <name type="scientific">Clonorchis sinensis</name>
    <name type="common">Chinese liver fluke</name>
    <dbReference type="NCBI Taxonomy" id="79923"/>
    <lineage>
        <taxon>Eukaryota</taxon>
        <taxon>Metazoa</taxon>
        <taxon>Spiralia</taxon>
        <taxon>Lophotrochozoa</taxon>
        <taxon>Platyhelminthes</taxon>
        <taxon>Trematoda</taxon>
        <taxon>Digenea</taxon>
        <taxon>Opisthorchiida</taxon>
        <taxon>Opisthorchiata</taxon>
        <taxon>Opisthorchiidae</taxon>
        <taxon>Clonorchis</taxon>
    </lineage>
</organism>
<evidence type="ECO:0000256" key="3">
    <source>
        <dbReference type="SAM" id="Phobius"/>
    </source>
</evidence>
<dbReference type="Pfam" id="PF13927">
    <property type="entry name" value="Ig_3"/>
    <property type="match status" value="1"/>
</dbReference>
<proteinExistence type="predicted"/>
<dbReference type="GO" id="GO:0050808">
    <property type="term" value="P:synapse organization"/>
    <property type="evidence" value="ECO:0007669"/>
    <property type="project" value="TreeGrafter"/>
</dbReference>
<dbReference type="InterPro" id="IPR013151">
    <property type="entry name" value="Immunoglobulin_dom"/>
</dbReference>
<dbReference type="SMART" id="SM00409">
    <property type="entry name" value="IG"/>
    <property type="match status" value="3"/>
</dbReference>
<keyword evidence="2" id="KW-1015">Disulfide bond</keyword>
<evidence type="ECO:0000256" key="1">
    <source>
        <dbReference type="ARBA" id="ARBA00022729"/>
    </source>
</evidence>
<dbReference type="GO" id="GO:0008046">
    <property type="term" value="F:axon guidance receptor activity"/>
    <property type="evidence" value="ECO:0007669"/>
    <property type="project" value="TreeGrafter"/>
</dbReference>
<dbReference type="PROSITE" id="PS50853">
    <property type="entry name" value="FN3"/>
    <property type="match status" value="1"/>
</dbReference>
<dbReference type="SMART" id="SM00060">
    <property type="entry name" value="FN3"/>
    <property type="match status" value="1"/>
</dbReference>
<gene>
    <name evidence="6" type="ORF">CLF_102071</name>
</gene>
<sequence>MGEDINVCTTESPKTGFSFRITYLYQYAMSDFNLANCFLDLFDETNEHLLTVTDLSLNTALAAIIENKVSDADHSQESLLITPTVHWVLPVGKLPGGTSRQSCTLVAAPEVHTNKVVYVRLGQSLRVECDVKSHPPADRVFWVHDKTLPDSTLLSQSRPFSPFDETQCLNESEAIRSSANYWFSSVLQINTVQHEDAGVYRCIAHNQIQTSSGFVSRRCAQSSTVVQVYYPPGMPHISGPNARLVYLGARIELECHLNQKSWSIIKFRILQQVALCTVSFSILYYIKYQRCMVRRHPVIKVCRTKLKPTHPKFDPGIPSADLRWMWRPRICQNLSEAREVVDGDERILTVKNRKRLVIRSAQLQHEGVYTCLASNGLGEAMSPFIDIAILGPVKITERPKILKTYDLASQPLSPIKLRCVARGRPQVSIHWLQNGRSVISENTLPRNNNAGQLQVFQVEGLNQIIVWQTRCIHFDDREFYWETHSELTFLQPVVREHEGIYTCQASSFNDTYVNATTELKLLYPPQLIYSQPLKFSIRGKHDYSFPSGEYVTDLLNDHAINGQAQSFQGVRESALPGSDAKQNLSCYLRSNPLPWRVFWERVIDSTPPFCSNKRPPVTENSVCTCMNGTPLAALDSTTVSPMVQNISVALLTGQAAAEHFASKTGSRLLDYTESLVVTFLSYTPPNTPELGLYAAHVENTQGCTTCYLRVQNYSVPEAPSSVQLINITEDRILLSWIPGYDGGYSQHLVVRLTNDQDPYSQSGGRTVIIPDIPSFPERQQCWFTGFRRGSTYYIVLYGENKLGAGPSSEVIKVKTMAGKLLRRVVIKSTYYQLPVFPCDASFAGCVGDSEASHCFVWQRNVCENQLYKKRIRNIFDGWLYHTCIDARATHSDLQFPKIVGHELNSDKIELQLQDDINLLISYCIQVEEIRTSSFISPSKIYDTCPKVPTTTASGELFAIEYCENGPSMTKNRATHRRNIMFGGSASSHPIQVTPEHRLIIALNASTANSDGTALIPVEGHQGAISNEESSGISTVLNYRLRFCYVKISHECSDYISLNKDSSSTGSKFPILWICLNATVFPAVGLLIVCLWHARRRRQSASNEVWISRKSDPLINHRVQIRKCNKRQSGDPHKRALNWEATKFRYRGVYHWVEWQNVETPAKRGREISANLNPSYRFPRTNSVEFTQCFCEYFRSSLTYTEIHMWFRGSPVPIHNGLTVYSNLVLIALFLSGPPHEGSAFICLSPVENIQQNIETQSLDSGLKTENSSFVFNDSHFSEETQDNLRLKTSSFESSTEMGEQSLTAAKPFDLIQPTCSTTNSTCFLSTSHDSLTATPITIERIMLHDQISEPLTESKQSIGSADPIFLKNITFGTSNAIQPTSTSTVVLISAPPGSPINFADKSSNTTAVPLLFHIPVHVSTSSAFNQFETGPNFSVLDSTQQL</sequence>
<dbReference type="GO" id="GO:0007156">
    <property type="term" value="P:homophilic cell adhesion via plasma membrane adhesion molecules"/>
    <property type="evidence" value="ECO:0007669"/>
    <property type="project" value="TreeGrafter"/>
</dbReference>
<dbReference type="GO" id="GO:0030424">
    <property type="term" value="C:axon"/>
    <property type="evidence" value="ECO:0007669"/>
    <property type="project" value="TreeGrafter"/>
</dbReference>
<protein>
    <submittedName>
        <fullName evidence="6">Neural cell adhesion molecule 1-A</fullName>
    </submittedName>
</protein>
<keyword evidence="7" id="KW-1185">Reference proteome</keyword>
<dbReference type="InterPro" id="IPR036116">
    <property type="entry name" value="FN3_sf"/>
</dbReference>
<feature type="domain" description="Ig-like" evidence="4">
    <location>
        <begin position="109"/>
        <end position="216"/>
    </location>
</feature>
<dbReference type="PANTHER" id="PTHR45080:SF8">
    <property type="entry name" value="IG-LIKE DOMAIN-CONTAINING PROTEIN"/>
    <property type="match status" value="1"/>
</dbReference>
<dbReference type="Pfam" id="PF00047">
    <property type="entry name" value="ig"/>
    <property type="match status" value="1"/>
</dbReference>
<dbReference type="InterPro" id="IPR003599">
    <property type="entry name" value="Ig_sub"/>
</dbReference>
<dbReference type="SMART" id="SM00408">
    <property type="entry name" value="IGc2"/>
    <property type="match status" value="3"/>
</dbReference>
<dbReference type="InterPro" id="IPR050958">
    <property type="entry name" value="Cell_Adh-Cytoskel_Orgn"/>
</dbReference>
<feature type="domain" description="Fibronectin type-III" evidence="5">
    <location>
        <begin position="718"/>
        <end position="818"/>
    </location>
</feature>
<feature type="transmembrane region" description="Helical" evidence="3">
    <location>
        <begin position="1070"/>
        <end position="1091"/>
    </location>
</feature>
<name>G7Y782_CLOSI</name>
<dbReference type="InterPro" id="IPR003598">
    <property type="entry name" value="Ig_sub2"/>
</dbReference>
<dbReference type="InterPro" id="IPR036179">
    <property type="entry name" value="Ig-like_dom_sf"/>
</dbReference>
<dbReference type="CDD" id="cd00063">
    <property type="entry name" value="FN3"/>
    <property type="match status" value="1"/>
</dbReference>
<evidence type="ECO:0000313" key="7">
    <source>
        <dbReference type="Proteomes" id="UP000008909"/>
    </source>
</evidence>
<evidence type="ECO:0000313" key="6">
    <source>
        <dbReference type="EMBL" id="GAA48817.1"/>
    </source>
</evidence>
<feature type="domain" description="Ig-like" evidence="4">
    <location>
        <begin position="302"/>
        <end position="382"/>
    </location>
</feature>
<reference evidence="6" key="1">
    <citation type="journal article" date="2011" name="Genome Biol.">
        <title>The draft genome of the carcinogenic human liver fluke Clonorchis sinensis.</title>
        <authorList>
            <person name="Wang X."/>
            <person name="Chen W."/>
            <person name="Huang Y."/>
            <person name="Sun J."/>
            <person name="Men J."/>
            <person name="Liu H."/>
            <person name="Luo F."/>
            <person name="Guo L."/>
            <person name="Lv X."/>
            <person name="Deng C."/>
            <person name="Zhou C."/>
            <person name="Fan Y."/>
            <person name="Li X."/>
            <person name="Huang L."/>
            <person name="Hu Y."/>
            <person name="Liang C."/>
            <person name="Hu X."/>
            <person name="Xu J."/>
            <person name="Yu X."/>
        </authorList>
    </citation>
    <scope>NUCLEOTIDE SEQUENCE [LARGE SCALE GENOMIC DNA]</scope>
    <source>
        <strain evidence="6">Henan</strain>
    </source>
</reference>
<dbReference type="PANTHER" id="PTHR45080">
    <property type="entry name" value="CONTACTIN 5"/>
    <property type="match status" value="1"/>
</dbReference>
<dbReference type="InterPro" id="IPR013783">
    <property type="entry name" value="Ig-like_fold"/>
</dbReference>